<evidence type="ECO:0000313" key="1">
    <source>
        <dbReference type="EMBL" id="PQQ11261.1"/>
    </source>
</evidence>
<evidence type="ECO:0000313" key="2">
    <source>
        <dbReference type="Proteomes" id="UP000250321"/>
    </source>
</evidence>
<sequence>MGPRSEGSCHRCGWLTSFRSSQGSLEAEAEGVLLVSFGALYEAHVSCFYWVDELAPIPMGPTIGLLDKKHFPTIGLLPYQFHLSIFLCMDDRVGLHLSRKFEKGPPSTIA</sequence>
<name>A0A314Z304_PRUYE</name>
<keyword evidence="2" id="KW-1185">Reference proteome</keyword>
<proteinExistence type="predicted"/>
<dbReference type="AlphaFoldDB" id="A0A314Z304"/>
<gene>
    <name evidence="1" type="ORF">Pyn_02123</name>
</gene>
<accession>A0A314Z304</accession>
<dbReference type="EMBL" id="PJQY01000405">
    <property type="protein sequence ID" value="PQQ11261.1"/>
    <property type="molecule type" value="Genomic_DNA"/>
</dbReference>
<organism evidence="1 2">
    <name type="scientific">Prunus yedoensis var. nudiflora</name>
    <dbReference type="NCBI Taxonomy" id="2094558"/>
    <lineage>
        <taxon>Eukaryota</taxon>
        <taxon>Viridiplantae</taxon>
        <taxon>Streptophyta</taxon>
        <taxon>Embryophyta</taxon>
        <taxon>Tracheophyta</taxon>
        <taxon>Spermatophyta</taxon>
        <taxon>Magnoliopsida</taxon>
        <taxon>eudicotyledons</taxon>
        <taxon>Gunneridae</taxon>
        <taxon>Pentapetalae</taxon>
        <taxon>rosids</taxon>
        <taxon>fabids</taxon>
        <taxon>Rosales</taxon>
        <taxon>Rosaceae</taxon>
        <taxon>Amygdaloideae</taxon>
        <taxon>Amygdaleae</taxon>
        <taxon>Prunus</taxon>
    </lineage>
</organism>
<protein>
    <submittedName>
        <fullName evidence="1">Uncharacterized protein</fullName>
    </submittedName>
</protein>
<dbReference type="Proteomes" id="UP000250321">
    <property type="component" value="Unassembled WGS sequence"/>
</dbReference>
<comment type="caution">
    <text evidence="1">The sequence shown here is derived from an EMBL/GenBank/DDBJ whole genome shotgun (WGS) entry which is preliminary data.</text>
</comment>
<reference evidence="1 2" key="1">
    <citation type="submission" date="2018-02" db="EMBL/GenBank/DDBJ databases">
        <title>Draft genome of wild Prunus yedoensis var. nudiflora.</title>
        <authorList>
            <person name="Baek S."/>
            <person name="Kim J.-H."/>
            <person name="Choi K."/>
            <person name="Kim G.-B."/>
            <person name="Cho A."/>
            <person name="Jang H."/>
            <person name="Shin C.-H."/>
            <person name="Yu H.-J."/>
            <person name="Mun J.-H."/>
        </authorList>
    </citation>
    <scope>NUCLEOTIDE SEQUENCE [LARGE SCALE GENOMIC DNA]</scope>
    <source>
        <strain evidence="2">cv. Jeju island</strain>
        <tissue evidence="1">Leaf</tissue>
    </source>
</reference>